<protein>
    <recommendedName>
        <fullName evidence="6">NADH-quinone oxidoreductase subunit B</fullName>
        <ecNumber evidence="6">7.1.1.-</ecNumber>
    </recommendedName>
    <alternativeName>
        <fullName evidence="6">NADH dehydrogenase I subunit B</fullName>
    </alternativeName>
    <alternativeName>
        <fullName evidence="6">NDH-1 subunit B</fullName>
    </alternativeName>
</protein>
<dbReference type="NCBIfam" id="NF011391">
    <property type="entry name" value="PRK14816.1"/>
    <property type="match status" value="1"/>
</dbReference>
<evidence type="ECO:0000256" key="8">
    <source>
        <dbReference type="SAM" id="MobiDB-lite"/>
    </source>
</evidence>
<dbReference type="EC" id="7.1.1.-" evidence="6"/>
<proteinExistence type="inferred from homology"/>
<comment type="subcellular location">
    <subcellularLocation>
        <location evidence="6">Cell membrane</location>
        <topology evidence="6">Peripheral membrane protein</topology>
        <orientation evidence="6">Cytoplasmic side</orientation>
    </subcellularLocation>
</comment>
<dbReference type="GO" id="GO:0048038">
    <property type="term" value="F:quinone binding"/>
    <property type="evidence" value="ECO:0007669"/>
    <property type="project" value="UniProtKB-KW"/>
</dbReference>
<evidence type="ECO:0000313" key="10">
    <source>
        <dbReference type="EMBL" id="OKY96233.1"/>
    </source>
</evidence>
<keyword evidence="4 6" id="KW-1278">Translocase</keyword>
<dbReference type="GO" id="GO:0045271">
    <property type="term" value="C:respiratory chain complex I"/>
    <property type="evidence" value="ECO:0007669"/>
    <property type="project" value="TreeGrafter"/>
</dbReference>
<comment type="caution">
    <text evidence="10">The sequence shown here is derived from an EMBL/GenBank/DDBJ whole genome shotgun (WGS) entry which is preliminary data.</text>
</comment>
<dbReference type="STRING" id="28117.BHV66_02620"/>
<feature type="binding site" evidence="6">
    <location>
        <position position="158"/>
    </location>
    <ligand>
        <name>[4Fe-4S] cluster</name>
        <dbReference type="ChEBI" id="CHEBI:49883"/>
    </ligand>
</feature>
<feature type="binding site" evidence="6">
    <location>
        <position position="63"/>
    </location>
    <ligand>
        <name>[4Fe-4S] cluster</name>
        <dbReference type="ChEBI" id="CHEBI:49883"/>
    </ligand>
</feature>
<dbReference type="Pfam" id="PF01058">
    <property type="entry name" value="Oxidored_q6"/>
    <property type="match status" value="1"/>
</dbReference>
<dbReference type="PANTHER" id="PTHR11995:SF14">
    <property type="entry name" value="NADH DEHYDROGENASE [UBIQUINONE] IRON-SULFUR PROTEIN 7, MITOCHONDRIAL"/>
    <property type="match status" value="1"/>
</dbReference>
<gene>
    <name evidence="6" type="primary">nuoB</name>
    <name evidence="10" type="ORF">BHV66_02620</name>
</gene>
<evidence type="ECO:0000256" key="4">
    <source>
        <dbReference type="ARBA" id="ARBA00022967"/>
    </source>
</evidence>
<comment type="similarity">
    <text evidence="1 6 7">Belongs to the complex I 20 kDa subunit family.</text>
</comment>
<keyword evidence="2 6" id="KW-0813">Transport</keyword>
<dbReference type="FunFam" id="3.40.50.12280:FF:000002">
    <property type="entry name" value="NADH-quinone oxidoreductase subunit B"/>
    <property type="match status" value="1"/>
</dbReference>
<dbReference type="InterPro" id="IPR006137">
    <property type="entry name" value="NADH_UbQ_OxRdtase-like_20kDa"/>
</dbReference>
<dbReference type="GO" id="GO:0008137">
    <property type="term" value="F:NADH dehydrogenase (ubiquinone) activity"/>
    <property type="evidence" value="ECO:0007669"/>
    <property type="project" value="InterPro"/>
</dbReference>
<evidence type="ECO:0000313" key="11">
    <source>
        <dbReference type="Proteomes" id="UP000187417"/>
    </source>
</evidence>
<evidence type="ECO:0000256" key="7">
    <source>
        <dbReference type="RuleBase" id="RU004464"/>
    </source>
</evidence>
<comment type="subunit">
    <text evidence="6">NDH-1 is composed of 14 different subunits. Subunits NuoB, C, D, E, F, and G constitute the peripheral sector of the complex.</text>
</comment>
<keyword evidence="6 7" id="KW-0408">Iron</keyword>
<comment type="function">
    <text evidence="6">NDH-1 shuttles electrons from NADH, via FMN and iron-sulfur (Fe-S) centers, to quinones in the respiratory chain. The immediate electron acceptor for the enzyme in this species is believed to be a menaquinone. Couples the redox reaction to proton translocation (for every two electrons transferred, four hydrogen ions are translocated across the cytoplasmic membrane), and thus conserves the redox energy in a proton gradient.</text>
</comment>
<name>A0A1Q6FBK9_9BACT</name>
<keyword evidence="6 7" id="KW-0411">Iron-sulfur</keyword>
<organism evidence="10 11">
    <name type="scientific">Alistipes putredinis</name>
    <dbReference type="NCBI Taxonomy" id="28117"/>
    <lineage>
        <taxon>Bacteria</taxon>
        <taxon>Pseudomonadati</taxon>
        <taxon>Bacteroidota</taxon>
        <taxon>Bacteroidia</taxon>
        <taxon>Bacteroidales</taxon>
        <taxon>Rikenellaceae</taxon>
        <taxon>Alistipes</taxon>
    </lineage>
</organism>
<feature type="binding site" evidence="6">
    <location>
        <position position="128"/>
    </location>
    <ligand>
        <name>[4Fe-4S] cluster</name>
        <dbReference type="ChEBI" id="CHEBI:49883"/>
    </ligand>
</feature>
<dbReference type="NCBIfam" id="TIGR01957">
    <property type="entry name" value="nuoB_fam"/>
    <property type="match status" value="1"/>
</dbReference>
<feature type="domain" description="NADH:ubiquinone oxidoreductase-like 20kDa subunit" evidence="9">
    <location>
        <begin position="62"/>
        <end position="172"/>
    </location>
</feature>
<keyword evidence="3 6" id="KW-0874">Quinone</keyword>
<dbReference type="AlphaFoldDB" id="A0A1Q6FBK9"/>
<keyword evidence="6" id="KW-1003">Cell membrane</keyword>
<evidence type="ECO:0000256" key="5">
    <source>
        <dbReference type="ARBA" id="ARBA00023027"/>
    </source>
</evidence>
<dbReference type="GO" id="GO:0015990">
    <property type="term" value="P:electron transport coupled proton transport"/>
    <property type="evidence" value="ECO:0007669"/>
    <property type="project" value="TreeGrafter"/>
</dbReference>
<reference evidence="10 11" key="1">
    <citation type="journal article" date="2016" name="Nat. Biotechnol.">
        <title>Measurement of bacterial replication rates in microbial communities.</title>
        <authorList>
            <person name="Brown C.T."/>
            <person name="Olm M.R."/>
            <person name="Thomas B.C."/>
            <person name="Banfield J.F."/>
        </authorList>
    </citation>
    <scope>NUCLEOTIDE SEQUENCE [LARGE SCALE GENOMIC DNA]</scope>
    <source>
        <strain evidence="10">CAG:67_53_122</strain>
    </source>
</reference>
<feature type="region of interest" description="Disordered" evidence="8">
    <location>
        <begin position="199"/>
        <end position="219"/>
    </location>
</feature>
<dbReference type="GeneID" id="73803486"/>
<dbReference type="GO" id="GO:0005886">
    <property type="term" value="C:plasma membrane"/>
    <property type="evidence" value="ECO:0007669"/>
    <property type="project" value="UniProtKB-SubCell"/>
</dbReference>
<dbReference type="HAMAP" id="MF_01356">
    <property type="entry name" value="NDH1_NuoB"/>
    <property type="match status" value="1"/>
</dbReference>
<dbReference type="PROSITE" id="PS01150">
    <property type="entry name" value="COMPLEX1_20K"/>
    <property type="match status" value="1"/>
</dbReference>
<evidence type="ECO:0000256" key="1">
    <source>
        <dbReference type="ARBA" id="ARBA00009173"/>
    </source>
</evidence>
<evidence type="ECO:0000259" key="9">
    <source>
        <dbReference type="Pfam" id="PF01058"/>
    </source>
</evidence>
<dbReference type="RefSeq" id="WP_004329274.1">
    <property type="nucleotide sequence ID" value="NZ_BAAFKT010000008.1"/>
</dbReference>
<dbReference type="GO" id="GO:0009060">
    <property type="term" value="P:aerobic respiration"/>
    <property type="evidence" value="ECO:0007669"/>
    <property type="project" value="TreeGrafter"/>
</dbReference>
<accession>A0A1Q6FBK9</accession>
<dbReference type="InterPro" id="IPR006138">
    <property type="entry name" value="NADH_UQ_OxRdtase_20Kd_su"/>
</dbReference>
<dbReference type="Gene3D" id="3.40.50.12280">
    <property type="match status" value="1"/>
</dbReference>
<dbReference type="NCBIfam" id="NF005012">
    <property type="entry name" value="PRK06411.1"/>
    <property type="match status" value="1"/>
</dbReference>
<keyword evidence="6 7" id="KW-0004">4Fe-4S</keyword>
<sequence>MEVRKPKIKSMKYEDFTDNEYLEKMIEELRANGTNVVMGCLDEVINWGRSNSLWPLTFATSCCGIEFMAVGAARYDFARFGFEVARASPRQADFIMVAGTITHKMAPVLRRLYDQMADPKYVIATGSCAVSGGPFKKSYHVVNGVDKILPVDVYIPGCPPRPEAMLYGMMQLQRKVKLQKFFGDVNRQIDKKEYEKRLREDLTAERPELNVEPEEKKNV</sequence>
<dbReference type="GO" id="GO:0050136">
    <property type="term" value="F:NADH dehydrogenase (quinone) (non-electrogenic) activity"/>
    <property type="evidence" value="ECO:0007669"/>
    <property type="project" value="UniProtKB-UniRule"/>
</dbReference>
<dbReference type="SUPFAM" id="SSF56770">
    <property type="entry name" value="HydA/Nqo6-like"/>
    <property type="match status" value="1"/>
</dbReference>
<dbReference type="Proteomes" id="UP000187417">
    <property type="component" value="Unassembled WGS sequence"/>
</dbReference>
<evidence type="ECO:0000256" key="6">
    <source>
        <dbReference type="HAMAP-Rule" id="MF_01356"/>
    </source>
</evidence>
<comment type="catalytic activity">
    <reaction evidence="6">
        <text>a quinone + NADH + 5 H(+)(in) = a quinol + NAD(+) + 4 H(+)(out)</text>
        <dbReference type="Rhea" id="RHEA:57888"/>
        <dbReference type="ChEBI" id="CHEBI:15378"/>
        <dbReference type="ChEBI" id="CHEBI:24646"/>
        <dbReference type="ChEBI" id="CHEBI:57540"/>
        <dbReference type="ChEBI" id="CHEBI:57945"/>
        <dbReference type="ChEBI" id="CHEBI:132124"/>
    </reaction>
</comment>
<dbReference type="GO" id="GO:0051539">
    <property type="term" value="F:4 iron, 4 sulfur cluster binding"/>
    <property type="evidence" value="ECO:0007669"/>
    <property type="project" value="UniProtKB-KW"/>
</dbReference>
<dbReference type="GO" id="GO:0005506">
    <property type="term" value="F:iron ion binding"/>
    <property type="evidence" value="ECO:0007669"/>
    <property type="project" value="UniProtKB-UniRule"/>
</dbReference>
<evidence type="ECO:0000256" key="3">
    <source>
        <dbReference type="ARBA" id="ARBA00022719"/>
    </source>
</evidence>
<keyword evidence="5 6" id="KW-0520">NAD</keyword>
<dbReference type="PANTHER" id="PTHR11995">
    <property type="entry name" value="NADH DEHYDROGENASE"/>
    <property type="match status" value="1"/>
</dbReference>
<keyword evidence="6" id="KW-0472">Membrane</keyword>
<evidence type="ECO:0000256" key="2">
    <source>
        <dbReference type="ARBA" id="ARBA00022448"/>
    </source>
</evidence>
<feature type="binding site" evidence="6">
    <location>
        <position position="62"/>
    </location>
    <ligand>
        <name>[4Fe-4S] cluster</name>
        <dbReference type="ChEBI" id="CHEBI:49883"/>
    </ligand>
</feature>
<comment type="cofactor">
    <cofactor evidence="6">
        <name>[4Fe-4S] cluster</name>
        <dbReference type="ChEBI" id="CHEBI:49883"/>
    </cofactor>
    <text evidence="6">Binds 1 [4Fe-4S] cluster.</text>
</comment>
<dbReference type="EMBL" id="MNQH01000002">
    <property type="protein sequence ID" value="OKY96233.1"/>
    <property type="molecule type" value="Genomic_DNA"/>
</dbReference>
<keyword evidence="6 7" id="KW-0479">Metal-binding</keyword>